<dbReference type="RefSeq" id="WP_192279532.1">
    <property type="nucleotide sequence ID" value="NZ_JACZDF010000003.1"/>
</dbReference>
<evidence type="ECO:0000313" key="5">
    <source>
        <dbReference type="EMBL" id="MBD9699487.1"/>
    </source>
</evidence>
<proteinExistence type="inferred from homology"/>
<sequence>MRIALVTLGGTISSEPLDGDMSLGPDAGGGAVVPVSGAATFVREVARYLPGITVVPVEMRMVPSPSLTVEDLRELAARITELVEDGDGVDGVVVAQGTDTIEETAYSLDLVGAADEVPVVVTGAMRDRTAPGPDGAANVVAAIRAAASAEARGKGVLVAFADRLHAARWVTKASTFRVDGFRSEPYGPVGVVAEGRVRLGAAPRPLPPFDVPDGPPARVAIVEAGLGDDLAILPALADAGYDGVVLAAMGAGHVPAAAVDAVALTASLMPVVLCSRTGAGPVFTHTYGYEGGEVDLLERGLLSGGSLSPTKARLLLMLLLASGLQGRELAHAFARHAEA</sequence>
<organism evidence="5 6">
    <name type="scientific">Flavimobilis rhizosphaerae</name>
    <dbReference type="NCBI Taxonomy" id="2775421"/>
    <lineage>
        <taxon>Bacteria</taxon>
        <taxon>Bacillati</taxon>
        <taxon>Actinomycetota</taxon>
        <taxon>Actinomycetes</taxon>
        <taxon>Micrococcales</taxon>
        <taxon>Jonesiaceae</taxon>
        <taxon>Flavimobilis</taxon>
    </lineage>
</organism>
<dbReference type="CDD" id="cd08964">
    <property type="entry name" value="L-asparaginase_II"/>
    <property type="match status" value="1"/>
</dbReference>
<dbReference type="PROSITE" id="PS51732">
    <property type="entry name" value="ASN_GLN_ASE_3"/>
    <property type="match status" value="1"/>
</dbReference>
<keyword evidence="6" id="KW-1185">Reference proteome</keyword>
<dbReference type="EMBL" id="JACZDF010000003">
    <property type="protein sequence ID" value="MBD9699487.1"/>
    <property type="molecule type" value="Genomic_DNA"/>
</dbReference>
<comment type="similarity">
    <text evidence="1">Belongs to the asparaginase 1 family.</text>
</comment>
<dbReference type="InterPro" id="IPR037152">
    <property type="entry name" value="L-asparaginase_N_sf"/>
</dbReference>
<evidence type="ECO:0000259" key="3">
    <source>
        <dbReference type="Pfam" id="PF00710"/>
    </source>
</evidence>
<dbReference type="SMART" id="SM00870">
    <property type="entry name" value="Asparaginase"/>
    <property type="match status" value="1"/>
</dbReference>
<dbReference type="Gene3D" id="3.40.50.40">
    <property type="match status" value="1"/>
</dbReference>
<dbReference type="InterPro" id="IPR004550">
    <property type="entry name" value="AsnASE_II"/>
</dbReference>
<dbReference type="InterPro" id="IPR027474">
    <property type="entry name" value="L-asparaginase_N"/>
</dbReference>
<dbReference type="PRINTS" id="PR00139">
    <property type="entry name" value="ASNGLNASE"/>
</dbReference>
<accession>A0ABR9DQS2</accession>
<name>A0ABR9DQS2_9MICO</name>
<dbReference type="Gene3D" id="3.40.50.1170">
    <property type="entry name" value="L-asparaginase, N-terminal domain"/>
    <property type="match status" value="1"/>
</dbReference>
<reference evidence="5 6" key="1">
    <citation type="submission" date="2020-09" db="EMBL/GenBank/DDBJ databases">
        <title>Flavimobilis rhizosphaerae sp. nov., isolated from rhizosphere soil of Spartina alterniflora.</title>
        <authorList>
            <person name="Hanqin C."/>
        </authorList>
    </citation>
    <scope>NUCLEOTIDE SEQUENCE [LARGE SCALE GENOMIC DNA]</scope>
    <source>
        <strain evidence="5 6">GY 10621</strain>
    </source>
</reference>
<evidence type="ECO:0000259" key="4">
    <source>
        <dbReference type="Pfam" id="PF17763"/>
    </source>
</evidence>
<dbReference type="InterPro" id="IPR036152">
    <property type="entry name" value="Asp/glu_Ase-like_sf"/>
</dbReference>
<dbReference type="SFLD" id="SFLDS00057">
    <property type="entry name" value="Glutaminase/Asparaginase"/>
    <property type="match status" value="1"/>
</dbReference>
<feature type="domain" description="L-asparaginase N-terminal" evidence="3">
    <location>
        <begin position="2"/>
        <end position="199"/>
    </location>
</feature>
<protein>
    <submittedName>
        <fullName evidence="5">Asparaginase</fullName>
    </submittedName>
</protein>
<dbReference type="InterPro" id="IPR006034">
    <property type="entry name" value="Asparaginase/glutaminase-like"/>
</dbReference>
<dbReference type="PIRSF" id="PIRSF500176">
    <property type="entry name" value="L_ASNase"/>
    <property type="match status" value="1"/>
</dbReference>
<dbReference type="SUPFAM" id="SSF53774">
    <property type="entry name" value="Glutaminase/Asparaginase"/>
    <property type="match status" value="1"/>
</dbReference>
<dbReference type="Pfam" id="PF00710">
    <property type="entry name" value="Asparaginase"/>
    <property type="match status" value="1"/>
</dbReference>
<dbReference type="InterPro" id="IPR040919">
    <property type="entry name" value="Asparaginase_C"/>
</dbReference>
<dbReference type="PANTHER" id="PTHR11707">
    <property type="entry name" value="L-ASPARAGINASE"/>
    <property type="match status" value="1"/>
</dbReference>
<comment type="caution">
    <text evidence="5">The sequence shown here is derived from an EMBL/GenBank/DDBJ whole genome shotgun (WGS) entry which is preliminary data.</text>
</comment>
<dbReference type="PIRSF" id="PIRSF001220">
    <property type="entry name" value="L-ASNase_gatD"/>
    <property type="match status" value="1"/>
</dbReference>
<feature type="domain" description="Asparaginase/glutaminase C-terminal" evidence="4">
    <location>
        <begin position="218"/>
        <end position="333"/>
    </location>
</feature>
<evidence type="ECO:0000256" key="1">
    <source>
        <dbReference type="ARBA" id="ARBA00010518"/>
    </source>
</evidence>
<keyword evidence="2" id="KW-0378">Hydrolase</keyword>
<evidence type="ECO:0000256" key="2">
    <source>
        <dbReference type="ARBA" id="ARBA00022801"/>
    </source>
</evidence>
<dbReference type="Pfam" id="PF17763">
    <property type="entry name" value="Asparaginase_C"/>
    <property type="match status" value="1"/>
</dbReference>
<evidence type="ECO:0000313" key="6">
    <source>
        <dbReference type="Proteomes" id="UP000642107"/>
    </source>
</evidence>
<gene>
    <name evidence="5" type="ORF">IGS67_08290</name>
</gene>
<dbReference type="Proteomes" id="UP000642107">
    <property type="component" value="Unassembled WGS sequence"/>
</dbReference>
<dbReference type="PANTHER" id="PTHR11707:SF28">
    <property type="entry name" value="60 KDA LYSOPHOSPHOLIPASE"/>
    <property type="match status" value="1"/>
</dbReference>
<dbReference type="InterPro" id="IPR027473">
    <property type="entry name" value="L-asparaginase_C"/>
</dbReference>